<evidence type="ECO:0000256" key="1">
    <source>
        <dbReference type="ARBA" id="ARBA00005380"/>
    </source>
</evidence>
<dbReference type="UniPathway" id="UPA00704">
    <property type="reaction ID" value="UER00715"/>
</dbReference>
<evidence type="ECO:0000313" key="9">
    <source>
        <dbReference type="Proteomes" id="UP000198577"/>
    </source>
</evidence>
<dbReference type="GO" id="GO:0016052">
    <property type="term" value="P:carbohydrate catabolic process"/>
    <property type="evidence" value="ECO:0007669"/>
    <property type="project" value="UniProtKB-ARBA"/>
</dbReference>
<dbReference type="STRING" id="937334.SAMN05444406_12919"/>
<reference evidence="8 9" key="1">
    <citation type="submission" date="2016-10" db="EMBL/GenBank/DDBJ databases">
        <authorList>
            <person name="de Groot N.N."/>
        </authorList>
    </citation>
    <scope>NUCLEOTIDE SEQUENCE [LARGE SCALE GENOMIC DNA]</scope>
    <source>
        <strain evidence="8 9">DSM 20678</strain>
    </source>
</reference>
<evidence type="ECO:0000256" key="5">
    <source>
        <dbReference type="ARBA" id="ARBA00022840"/>
    </source>
</evidence>
<dbReference type="Proteomes" id="UP000198577">
    <property type="component" value="Unassembled WGS sequence"/>
</dbReference>
<evidence type="ECO:0000256" key="4">
    <source>
        <dbReference type="ARBA" id="ARBA00022777"/>
    </source>
</evidence>
<gene>
    <name evidence="8" type="ORF">SAMN05444406_12919</name>
</gene>
<dbReference type="AlphaFoldDB" id="A0A1I5XQ92"/>
<dbReference type="NCBIfam" id="TIGR03828">
    <property type="entry name" value="pfkB"/>
    <property type="match status" value="1"/>
</dbReference>
<dbReference type="Pfam" id="PF00294">
    <property type="entry name" value="PfkB"/>
    <property type="match status" value="1"/>
</dbReference>
<comment type="similarity">
    <text evidence="6">Belongs to the carbohydrate kinase PfkB family. LacC subfamily.</text>
</comment>
<dbReference type="InterPro" id="IPR029056">
    <property type="entry name" value="Ribokinase-like"/>
</dbReference>
<feature type="domain" description="Carbohydrate kinase PfkB" evidence="7">
    <location>
        <begin position="10"/>
        <end position="292"/>
    </location>
</feature>
<dbReference type="EMBL" id="FOXR01000029">
    <property type="protein sequence ID" value="SFQ34070.1"/>
    <property type="molecule type" value="Genomic_DNA"/>
</dbReference>
<organism evidence="8 9">
    <name type="scientific">Caldicoprobacter faecalis</name>
    <dbReference type="NCBI Taxonomy" id="937334"/>
    <lineage>
        <taxon>Bacteria</taxon>
        <taxon>Bacillati</taxon>
        <taxon>Bacillota</taxon>
        <taxon>Clostridia</taxon>
        <taxon>Caldicoprobacterales</taxon>
        <taxon>Caldicoprobacteraceae</taxon>
        <taxon>Caldicoprobacter</taxon>
    </lineage>
</organism>
<dbReference type="GO" id="GO:0005988">
    <property type="term" value="P:lactose metabolic process"/>
    <property type="evidence" value="ECO:0007669"/>
    <property type="project" value="UniProtKB-KW"/>
</dbReference>
<evidence type="ECO:0000256" key="2">
    <source>
        <dbReference type="ARBA" id="ARBA00022679"/>
    </source>
</evidence>
<dbReference type="InterPro" id="IPR011611">
    <property type="entry name" value="PfkB_dom"/>
</dbReference>
<dbReference type="GO" id="GO:0044281">
    <property type="term" value="P:small molecule metabolic process"/>
    <property type="evidence" value="ECO:0007669"/>
    <property type="project" value="UniProtKB-ARBA"/>
</dbReference>
<dbReference type="EC" id="2.7.1.144" evidence="6"/>
<comment type="similarity">
    <text evidence="1">Belongs to the carbohydrate kinase pfkB family.</text>
</comment>
<dbReference type="GO" id="GO:2001059">
    <property type="term" value="P:D-tagatose 6-phosphate catabolic process"/>
    <property type="evidence" value="ECO:0007669"/>
    <property type="project" value="UniProtKB-UniPathway"/>
</dbReference>
<dbReference type="Gene3D" id="3.40.1190.20">
    <property type="match status" value="1"/>
</dbReference>
<keyword evidence="2 6" id="KW-0808">Transferase</keyword>
<dbReference type="RefSeq" id="WP_092282640.1">
    <property type="nucleotide sequence ID" value="NZ_FOXR01000029.1"/>
</dbReference>
<comment type="catalytic activity">
    <reaction evidence="6">
        <text>D-tagatofuranose 6-phosphate + ATP = D-tagatofuranose 1,6-bisphosphate + ADP + H(+)</text>
        <dbReference type="Rhea" id="RHEA:12420"/>
        <dbReference type="ChEBI" id="CHEBI:15378"/>
        <dbReference type="ChEBI" id="CHEBI:30616"/>
        <dbReference type="ChEBI" id="CHEBI:58694"/>
        <dbReference type="ChEBI" id="CHEBI:58695"/>
        <dbReference type="ChEBI" id="CHEBI:456216"/>
        <dbReference type="EC" id="2.7.1.144"/>
    </reaction>
</comment>
<keyword evidence="9" id="KW-1185">Reference proteome</keyword>
<dbReference type="GO" id="GO:0008662">
    <property type="term" value="F:1-phosphofructokinase activity"/>
    <property type="evidence" value="ECO:0007669"/>
    <property type="project" value="InterPro"/>
</dbReference>
<dbReference type="PIRSF" id="PIRSF000535">
    <property type="entry name" value="1PFK/6PFK/LacC"/>
    <property type="match status" value="1"/>
</dbReference>
<evidence type="ECO:0000259" key="7">
    <source>
        <dbReference type="Pfam" id="PF00294"/>
    </source>
</evidence>
<dbReference type="PANTHER" id="PTHR46566:SF2">
    <property type="entry name" value="ATP-DEPENDENT 6-PHOSPHOFRUCTOKINASE ISOZYME 2"/>
    <property type="match status" value="1"/>
</dbReference>
<dbReference type="FunFam" id="3.40.1190.20:FF:000001">
    <property type="entry name" value="Phosphofructokinase"/>
    <property type="match status" value="1"/>
</dbReference>
<evidence type="ECO:0000256" key="6">
    <source>
        <dbReference type="PIRNR" id="PIRNR000535"/>
    </source>
</evidence>
<dbReference type="SUPFAM" id="SSF53613">
    <property type="entry name" value="Ribokinase-like"/>
    <property type="match status" value="1"/>
</dbReference>
<dbReference type="InterPro" id="IPR017583">
    <property type="entry name" value="Tagatose/fructose_Pkinase"/>
</dbReference>
<dbReference type="GO" id="GO:0005829">
    <property type="term" value="C:cytosol"/>
    <property type="evidence" value="ECO:0007669"/>
    <property type="project" value="TreeGrafter"/>
</dbReference>
<dbReference type="GO" id="GO:0009024">
    <property type="term" value="F:tagatose-6-phosphate kinase activity"/>
    <property type="evidence" value="ECO:0007669"/>
    <property type="project" value="UniProtKB-EC"/>
</dbReference>
<dbReference type="InterPro" id="IPR022463">
    <property type="entry name" value="1-PFruKinase"/>
</dbReference>
<evidence type="ECO:0000256" key="3">
    <source>
        <dbReference type="ARBA" id="ARBA00022741"/>
    </source>
</evidence>
<dbReference type="PANTHER" id="PTHR46566">
    <property type="entry name" value="1-PHOSPHOFRUCTOKINASE-RELATED"/>
    <property type="match status" value="1"/>
</dbReference>
<name>A0A1I5XQ92_9FIRM</name>
<protein>
    <recommendedName>
        <fullName evidence="6">Tagatose-6-phosphate kinase</fullName>
        <ecNumber evidence="6">2.7.1.144</ecNumber>
    </recommendedName>
</protein>
<accession>A0A1I5XQ92</accession>
<keyword evidence="4 8" id="KW-0418">Kinase</keyword>
<dbReference type="GO" id="GO:0005524">
    <property type="term" value="F:ATP binding"/>
    <property type="evidence" value="ECO:0007669"/>
    <property type="project" value="UniProtKB-KW"/>
</dbReference>
<dbReference type="NCBIfam" id="TIGR03168">
    <property type="entry name" value="1-PFK"/>
    <property type="match status" value="1"/>
</dbReference>
<dbReference type="OrthoDB" id="9801219at2"/>
<keyword evidence="6" id="KW-0423">Lactose metabolism</keyword>
<keyword evidence="5 6" id="KW-0067">ATP-binding</keyword>
<proteinExistence type="inferred from homology"/>
<keyword evidence="3 6" id="KW-0547">Nucleotide-binding</keyword>
<sequence length="312" mass="33906">MITTVTLNPCIDRMVTVEKFIYGGLNRIIDSRTDAAGKGINVAVALHQLGQKAFCTGFNYTERGHMIRELLDRAGIPYDFVEVEGEVRVNLKVFDLSQGVVTEINESGHPVSPQHLQELMGKIDIYAAKSSMMVFSGSVPRGVPTSIYKDLMERAGRLGVICVLDAEGQLLLEGLKARPYMIKPNLYELEKAVGRTLTTHSEIVRAARGFIEKGVRIVGVSMGSRGAMIIDENEAYYAHPIAVEVKGTAGAGDSMVAGFCLALKEGAGLKDMLRYGVAAATASVMREGTLLCTRDGFESILPRVEIEKVSDF</sequence>
<evidence type="ECO:0000313" key="8">
    <source>
        <dbReference type="EMBL" id="SFQ34070.1"/>
    </source>
</evidence>
<comment type="pathway">
    <text evidence="6">Carbohydrate metabolism; D-tagatose 6-phosphate degradation; D-glyceraldehyde 3-phosphate and glycerone phosphate from D-tagatose 6-phosphate: step 1/2.</text>
</comment>
<dbReference type="CDD" id="cd01164">
    <property type="entry name" value="FruK_PfkB_like"/>
    <property type="match status" value="1"/>
</dbReference>